<dbReference type="RefSeq" id="WP_096575626.1">
    <property type="nucleotide sequence ID" value="NZ_CAWNJS010000001.1"/>
</dbReference>
<feature type="repeat" description="TPR" evidence="1">
    <location>
        <begin position="606"/>
        <end position="639"/>
    </location>
</feature>
<keyword evidence="3" id="KW-1185">Reference proteome</keyword>
<dbReference type="PANTHER" id="PTHR10098">
    <property type="entry name" value="RAPSYN-RELATED"/>
    <property type="match status" value="1"/>
</dbReference>
<dbReference type="KEGG" id="ttq:NIES37_22590"/>
<feature type="repeat" description="TPR" evidence="1">
    <location>
        <begin position="366"/>
        <end position="399"/>
    </location>
</feature>
<keyword evidence="1" id="KW-0802">TPR repeat</keyword>
<proteinExistence type="predicted"/>
<dbReference type="SMART" id="SM00028">
    <property type="entry name" value="TPR"/>
    <property type="match status" value="9"/>
</dbReference>
<dbReference type="InterPro" id="IPR011990">
    <property type="entry name" value="TPR-like_helical_dom_sf"/>
</dbReference>
<evidence type="ECO:0000313" key="3">
    <source>
        <dbReference type="Proteomes" id="UP000218785"/>
    </source>
</evidence>
<accession>A0A1Z4MY01</accession>
<dbReference type="SUPFAM" id="SSF48452">
    <property type="entry name" value="TPR-like"/>
    <property type="match status" value="2"/>
</dbReference>
<evidence type="ECO:0000313" key="2">
    <source>
        <dbReference type="EMBL" id="BAY98310.1"/>
    </source>
</evidence>
<sequence length="658" mass="77871">MSVSRIRQNQAINRFDAIRKDADVHRLMNLLAAYPLAKQIVLANWHKQSPQEMWLDWQDVNINLNKFSDYKNKTIFKCVEYPHKDLSADTQSLLLCLAPLKGLIDRNELVNYIRELQNLEFLKKYSLKKIDAALQEAIDWGLLKYHNIFANLLIIQPVFPYFLQHKLESLNEQMHKALDEAFKNHYLKYADKYYQLLNSHDYQEREKGRLFCQWQYENLYKALQLCLETQESISIYFCLDRYLDLIDDNQTNQKLAEIVCQNLEKYPAAFIKSELGYQIPLAIQKLGCWQLLKKQYSQARQSYTKALQIYSALDSQKQIQKQIWQANTYYNLGIIAQQMQEFAQAESNYQQALHIYIKNSDRYHQARTYYQLGNIAQQTWELSQAQNYYQQALKIYVEHGDRYSCARTYYNLGRIAQELREFTEAQRNYQQALQIYIEHSDRYSCASTYYNLGVVAEALQELSPAQRNYQQALDIYIEHGDRQHQALIYQNLAGIAEKTQEFAAAQQHYQQALIIYIAQGDRDEQAKIYQDLASVALKTQEFVEAQRYYQQALQIYIEHSDRYEQANIYQHLGLVAQQMQNLTRAQSYYQQALDIYIEYGDRYKQARTYQNLGMIAQTMHDTAQARQNYQKALDIFVEYGDRYSQAYIECQLELLAPV</sequence>
<organism evidence="2 3">
    <name type="scientific">Tolypothrix tenuis PCC 7101</name>
    <dbReference type="NCBI Taxonomy" id="231146"/>
    <lineage>
        <taxon>Bacteria</taxon>
        <taxon>Bacillati</taxon>
        <taxon>Cyanobacteriota</taxon>
        <taxon>Cyanophyceae</taxon>
        <taxon>Nostocales</taxon>
        <taxon>Tolypothrichaceae</taxon>
        <taxon>Tolypothrix</taxon>
    </lineage>
</organism>
<feature type="repeat" description="TPR" evidence="1">
    <location>
        <begin position="566"/>
        <end position="599"/>
    </location>
</feature>
<protein>
    <submittedName>
        <fullName evidence="2">Uncharacterized protein</fullName>
    </submittedName>
</protein>
<reference evidence="2 3" key="1">
    <citation type="submission" date="2017-06" db="EMBL/GenBank/DDBJ databases">
        <title>Genome sequencing of cyanobaciteial culture collection at National Institute for Environmental Studies (NIES).</title>
        <authorList>
            <person name="Hirose Y."/>
            <person name="Shimura Y."/>
            <person name="Fujisawa T."/>
            <person name="Nakamura Y."/>
            <person name="Kawachi M."/>
        </authorList>
    </citation>
    <scope>NUCLEOTIDE SEQUENCE [LARGE SCALE GENOMIC DNA]</scope>
    <source>
        <strain evidence="2 3">NIES-37</strain>
    </source>
</reference>
<evidence type="ECO:0000256" key="1">
    <source>
        <dbReference type="PROSITE-ProRule" id="PRU00339"/>
    </source>
</evidence>
<dbReference type="Gene3D" id="1.25.40.10">
    <property type="entry name" value="Tetratricopeptide repeat domain"/>
    <property type="match status" value="3"/>
</dbReference>
<dbReference type="PROSITE" id="PS50005">
    <property type="entry name" value="TPR"/>
    <property type="match status" value="7"/>
</dbReference>
<dbReference type="EMBL" id="AP018248">
    <property type="protein sequence ID" value="BAY98310.1"/>
    <property type="molecule type" value="Genomic_DNA"/>
</dbReference>
<dbReference type="InterPro" id="IPR019734">
    <property type="entry name" value="TPR_rpt"/>
</dbReference>
<dbReference type="PANTHER" id="PTHR10098:SF106">
    <property type="entry name" value="TETRATRICOPEPTIDE REPEAT PROTEIN 28-LIKE PROTEIN"/>
    <property type="match status" value="1"/>
</dbReference>
<dbReference type="Proteomes" id="UP000218785">
    <property type="component" value="Chromosome"/>
</dbReference>
<dbReference type="AlphaFoldDB" id="A0A1Z4MY01"/>
<name>A0A1Z4MY01_9CYAN</name>
<feature type="repeat" description="TPR" evidence="1">
    <location>
        <begin position="526"/>
        <end position="559"/>
    </location>
</feature>
<feature type="repeat" description="TPR" evidence="1">
    <location>
        <begin position="326"/>
        <end position="359"/>
    </location>
</feature>
<feature type="repeat" description="TPR" evidence="1">
    <location>
        <begin position="406"/>
        <end position="439"/>
    </location>
</feature>
<gene>
    <name evidence="2" type="ORF">NIES37_22590</name>
</gene>
<feature type="repeat" description="TPR" evidence="1">
    <location>
        <begin position="446"/>
        <end position="479"/>
    </location>
</feature>
<dbReference type="Pfam" id="PF13424">
    <property type="entry name" value="TPR_12"/>
    <property type="match status" value="4"/>
</dbReference>